<evidence type="ECO:0000256" key="1">
    <source>
        <dbReference type="SAM" id="Phobius"/>
    </source>
</evidence>
<proteinExistence type="predicted"/>
<feature type="transmembrane region" description="Helical" evidence="1">
    <location>
        <begin position="126"/>
        <end position="147"/>
    </location>
</feature>
<dbReference type="Pfam" id="PF25928">
    <property type="entry name" value="DUF7973"/>
    <property type="match status" value="2"/>
</dbReference>
<feature type="transmembrane region" description="Helical" evidence="1">
    <location>
        <begin position="50"/>
        <end position="75"/>
    </location>
</feature>
<dbReference type="eggNOG" id="ENOG502ZYP7">
    <property type="taxonomic scope" value="Bacteria"/>
</dbReference>
<feature type="transmembrane region" description="Helical" evidence="1">
    <location>
        <begin position="236"/>
        <end position="260"/>
    </location>
</feature>
<keyword evidence="1" id="KW-0472">Membrane</keyword>
<organism evidence="3">
    <name type="scientific">Rhodopseudomonas palustris (strain BisB18)</name>
    <dbReference type="NCBI Taxonomy" id="316056"/>
    <lineage>
        <taxon>Bacteria</taxon>
        <taxon>Pseudomonadati</taxon>
        <taxon>Pseudomonadota</taxon>
        <taxon>Alphaproteobacteria</taxon>
        <taxon>Hyphomicrobiales</taxon>
        <taxon>Nitrobacteraceae</taxon>
        <taxon>Rhodopseudomonas</taxon>
    </lineage>
</organism>
<evidence type="ECO:0000259" key="2">
    <source>
        <dbReference type="Pfam" id="PF25928"/>
    </source>
</evidence>
<feature type="transmembrane region" description="Helical" evidence="1">
    <location>
        <begin position="96"/>
        <end position="114"/>
    </location>
</feature>
<keyword evidence="1" id="KW-1133">Transmembrane helix</keyword>
<dbReference type="EMBL" id="CP000301">
    <property type="protein sequence ID" value="ABD86744.1"/>
    <property type="molecule type" value="Genomic_DNA"/>
</dbReference>
<keyword evidence="1" id="KW-0812">Transmembrane</keyword>
<protein>
    <recommendedName>
        <fullName evidence="2">DUF7973 domain-containing protein</fullName>
    </recommendedName>
</protein>
<gene>
    <name evidence="3" type="ordered locus">RPC_1181</name>
</gene>
<sequence>MTMFGLLAAFGGGIFGTAIGALTAFAFVGFLVMIGVAIQLSMAPGDVTFYGIPFGMFGPHVGGFASGVAAAAYAASRGKLDSGRNIVAGMMGLNRPDVLLIGGAFGIFGYIVQWSLAQVPDFGPGIVWTDTVALTVVISAILARLMFGKTGLFGKAEPGRAFYSPSDGAKWLAFESDPGQLLVIGLGVGLMSGYLGVTYGAPGVFLAFGVAAASLLFLQLGILIPVTHHIALPAALVAASSGSIVWAGIAGVVCAFVGEFFARTFLSHGDTHIDPPACTIAVMTLVINFLTSIGFWKLAHIPF</sequence>
<dbReference type="STRING" id="316056.RPC_1181"/>
<evidence type="ECO:0000313" key="3">
    <source>
        <dbReference type="EMBL" id="ABD86744.1"/>
    </source>
</evidence>
<feature type="domain" description="DUF7973" evidence="2">
    <location>
        <begin position="6"/>
        <end position="157"/>
    </location>
</feature>
<feature type="transmembrane region" description="Helical" evidence="1">
    <location>
        <begin position="179"/>
        <end position="197"/>
    </location>
</feature>
<feature type="domain" description="DUF7973" evidence="2">
    <location>
        <begin position="170"/>
        <end position="296"/>
    </location>
</feature>
<feature type="transmembrane region" description="Helical" evidence="1">
    <location>
        <begin position="7"/>
        <end position="38"/>
    </location>
</feature>
<accession>Q21A42</accession>
<feature type="transmembrane region" description="Helical" evidence="1">
    <location>
        <begin position="203"/>
        <end position="224"/>
    </location>
</feature>
<dbReference type="RefSeq" id="WP_011471649.1">
    <property type="nucleotide sequence ID" value="NC_007925.1"/>
</dbReference>
<feature type="transmembrane region" description="Helical" evidence="1">
    <location>
        <begin position="280"/>
        <end position="299"/>
    </location>
</feature>
<name>Q21A42_RHOPB</name>
<dbReference type="OrthoDB" id="4484645at2"/>
<dbReference type="InterPro" id="IPR058279">
    <property type="entry name" value="DUF7973"/>
</dbReference>
<dbReference type="HOGENOM" id="CLU_077325_0_0_5"/>
<reference evidence="3" key="1">
    <citation type="submission" date="2006-03" db="EMBL/GenBank/DDBJ databases">
        <title>Complete sequence of Rhodopseudomonas palustris BisB18.</title>
        <authorList>
            <consortium name="US DOE Joint Genome Institute"/>
            <person name="Copeland A."/>
            <person name="Lucas S."/>
            <person name="Lapidus A."/>
            <person name="Barry K."/>
            <person name="Detter J.C."/>
            <person name="Glavina del Rio T."/>
            <person name="Hammon N."/>
            <person name="Israni S."/>
            <person name="Dalin E."/>
            <person name="Tice H."/>
            <person name="Pitluck S."/>
            <person name="Chain P."/>
            <person name="Malfatti S."/>
            <person name="Shin M."/>
            <person name="Vergez L."/>
            <person name="Schmutz J."/>
            <person name="Larimer F."/>
            <person name="Land M."/>
            <person name="Hauser L."/>
            <person name="Pelletier D.A."/>
            <person name="Kyrpides N."/>
            <person name="Anderson I."/>
            <person name="Oda Y."/>
            <person name="Harwood C.S."/>
            <person name="Richardson P."/>
        </authorList>
    </citation>
    <scope>NUCLEOTIDE SEQUENCE [LARGE SCALE GENOMIC DNA]</scope>
    <source>
        <strain evidence="3">BisB18</strain>
    </source>
</reference>
<dbReference type="KEGG" id="rpc:RPC_1181"/>
<dbReference type="AlphaFoldDB" id="Q21A42"/>